<dbReference type="EMBL" id="WNXQ01000001">
    <property type="protein sequence ID" value="MWB76458.1"/>
    <property type="molecule type" value="Genomic_DNA"/>
</dbReference>
<reference evidence="2 3" key="1">
    <citation type="submission" date="2019-11" db="EMBL/GenBank/DDBJ databases">
        <title>Pseudooceanicola pacifica sp. nov., isolated from deep-sea sediment of the Pacific Ocean.</title>
        <authorList>
            <person name="Lyu L."/>
        </authorList>
    </citation>
    <scope>NUCLEOTIDE SEQUENCE [LARGE SCALE GENOMIC DNA]</scope>
    <source>
        <strain evidence="2 3">216_PA32_1</strain>
    </source>
</reference>
<protein>
    <submittedName>
        <fullName evidence="2">Uncharacterized protein</fullName>
    </submittedName>
</protein>
<gene>
    <name evidence="2" type="ORF">GLS40_00315</name>
</gene>
<evidence type="ECO:0000313" key="3">
    <source>
        <dbReference type="Proteomes" id="UP000443843"/>
    </source>
</evidence>
<dbReference type="AlphaFoldDB" id="A0A844W7P8"/>
<sequence length="148" mass="15792">MAVTLALTLAIAFAAPATAQQVQDCDARASARNLAEPWDASTRTFASGAIRLAMIDMIEPAGAPFYLLVLSPPYDEIGDRQCRLIEGPGNMGFYSMDLETAEASYDPALGLTVRVPIRLYGQGDIPRETMLDVLINQATGDISARVAG</sequence>
<dbReference type="Proteomes" id="UP000443843">
    <property type="component" value="Unassembled WGS sequence"/>
</dbReference>
<evidence type="ECO:0000256" key="1">
    <source>
        <dbReference type="SAM" id="SignalP"/>
    </source>
</evidence>
<comment type="caution">
    <text evidence="2">The sequence shown here is derived from an EMBL/GenBank/DDBJ whole genome shotgun (WGS) entry which is preliminary data.</text>
</comment>
<keyword evidence="1" id="KW-0732">Signal</keyword>
<proteinExistence type="predicted"/>
<accession>A0A844W7P8</accession>
<keyword evidence="3" id="KW-1185">Reference proteome</keyword>
<feature type="signal peptide" evidence="1">
    <location>
        <begin position="1"/>
        <end position="19"/>
    </location>
</feature>
<organism evidence="2 3">
    <name type="scientific">Pseudooceanicola pacificus</name>
    <dbReference type="NCBI Taxonomy" id="2676438"/>
    <lineage>
        <taxon>Bacteria</taxon>
        <taxon>Pseudomonadati</taxon>
        <taxon>Pseudomonadota</taxon>
        <taxon>Alphaproteobacteria</taxon>
        <taxon>Rhodobacterales</taxon>
        <taxon>Paracoccaceae</taxon>
        <taxon>Pseudooceanicola</taxon>
    </lineage>
</organism>
<name>A0A844W7P8_9RHOB</name>
<feature type="chain" id="PRO_5032596268" evidence="1">
    <location>
        <begin position="20"/>
        <end position="148"/>
    </location>
</feature>
<evidence type="ECO:0000313" key="2">
    <source>
        <dbReference type="EMBL" id="MWB76458.1"/>
    </source>
</evidence>